<evidence type="ECO:0000313" key="3">
    <source>
        <dbReference type="Proteomes" id="UP000076623"/>
    </source>
</evidence>
<keyword evidence="1" id="KW-0175">Coiled coil</keyword>
<dbReference type="Gene3D" id="3.20.20.410">
    <property type="entry name" value="Protein of unknown function UPF0759"/>
    <property type="match status" value="1"/>
</dbReference>
<dbReference type="KEGG" id="fpn:ABE65_016695"/>
<dbReference type="Pfam" id="PF01904">
    <property type="entry name" value="DUF72"/>
    <property type="match status" value="1"/>
</dbReference>
<dbReference type="STRING" id="1221500.ABE65_016695"/>
<dbReference type="SUPFAM" id="SSF117396">
    <property type="entry name" value="TM1631-like"/>
    <property type="match status" value="1"/>
</dbReference>
<dbReference type="PANTHER" id="PTHR30348:SF13">
    <property type="entry name" value="UPF0759 PROTEIN YUNF"/>
    <property type="match status" value="1"/>
</dbReference>
<keyword evidence="3" id="KW-1185">Reference proteome</keyword>
<dbReference type="RefSeq" id="WP_066397325.1">
    <property type="nucleotide sequence ID" value="NZ_CP015378.1"/>
</dbReference>
<dbReference type="Proteomes" id="UP000076623">
    <property type="component" value="Chromosome"/>
</dbReference>
<gene>
    <name evidence="2" type="ORF">ABE65_016695</name>
</gene>
<feature type="coiled-coil region" evidence="1">
    <location>
        <begin position="218"/>
        <end position="245"/>
    </location>
</feature>
<accession>A0A160IQ89</accession>
<proteinExistence type="predicted"/>
<evidence type="ECO:0000256" key="1">
    <source>
        <dbReference type="SAM" id="Coils"/>
    </source>
</evidence>
<dbReference type="AlphaFoldDB" id="A0A160IQ89"/>
<reference evidence="2 3" key="1">
    <citation type="submission" date="2016-04" db="EMBL/GenBank/DDBJ databases">
        <title>Complete genome sequence of Fictibacillus phosphorivorans G25-29, a strain toxic to nematodes.</title>
        <authorList>
            <person name="Zheng Z."/>
        </authorList>
    </citation>
    <scope>NUCLEOTIDE SEQUENCE [LARGE SCALE GENOMIC DNA]</scope>
    <source>
        <strain evidence="2 3">G25-29</strain>
    </source>
</reference>
<sequence length="280" mass="32568">MIKIGVTGWGDHDSLYPDGTPARDKLAVYSGHFPVVEVDSSFYAVQPGKNYEKWVASTPKDFSFVVKAYQGMTGHSRGKLPFESVKEMYEAFIESIQPVINSGKLEMVLFQYPPWFDCKKENVQMLRYAKEMMGDIPVALEFRNQTWFSEEMKEKTLQFTREENWIHTICDEPQAGQGSIPIVMHTTPNKTLVRMHGRNVYGWNNQGQPNWREVRYLYRYNEAELKEWRERIQQLASETKDLTILFNNNSGGDAADNAKQMIELLDIHYDFLAPRQLDLF</sequence>
<dbReference type="InterPro" id="IPR036520">
    <property type="entry name" value="UPF0759_sf"/>
</dbReference>
<organism evidence="2 3">
    <name type="scientific">Fictibacillus phosphorivorans</name>
    <dbReference type="NCBI Taxonomy" id="1221500"/>
    <lineage>
        <taxon>Bacteria</taxon>
        <taxon>Bacillati</taxon>
        <taxon>Bacillota</taxon>
        <taxon>Bacilli</taxon>
        <taxon>Bacillales</taxon>
        <taxon>Fictibacillaceae</taxon>
        <taxon>Fictibacillus</taxon>
    </lineage>
</organism>
<name>A0A160IQ89_9BACL</name>
<evidence type="ECO:0000313" key="2">
    <source>
        <dbReference type="EMBL" id="ANC78347.1"/>
    </source>
</evidence>
<protein>
    <recommendedName>
        <fullName evidence="4">DUF72 domain-containing protein</fullName>
    </recommendedName>
</protein>
<dbReference type="InterPro" id="IPR002763">
    <property type="entry name" value="DUF72"/>
</dbReference>
<evidence type="ECO:0008006" key="4">
    <source>
        <dbReference type="Google" id="ProtNLM"/>
    </source>
</evidence>
<dbReference type="PANTHER" id="PTHR30348">
    <property type="entry name" value="UNCHARACTERIZED PROTEIN YECE"/>
    <property type="match status" value="1"/>
</dbReference>
<dbReference type="EMBL" id="CP015378">
    <property type="protein sequence ID" value="ANC78347.1"/>
    <property type="molecule type" value="Genomic_DNA"/>
</dbReference>